<feature type="transmembrane region" description="Helical" evidence="9">
    <location>
        <begin position="345"/>
        <end position="365"/>
    </location>
</feature>
<evidence type="ECO:0000256" key="4">
    <source>
        <dbReference type="ARBA" id="ARBA00022475"/>
    </source>
</evidence>
<feature type="transmembrane region" description="Helical" evidence="9">
    <location>
        <begin position="46"/>
        <end position="70"/>
    </location>
</feature>
<proteinExistence type="inferred from homology"/>
<feature type="region of interest" description="Disordered" evidence="8">
    <location>
        <begin position="501"/>
        <end position="628"/>
    </location>
</feature>
<keyword evidence="7 9" id="KW-0472">Membrane</keyword>
<feature type="transmembrane region" description="Helical" evidence="9">
    <location>
        <begin position="123"/>
        <end position="148"/>
    </location>
</feature>
<dbReference type="Proteomes" id="UP000320762">
    <property type="component" value="Unassembled WGS sequence"/>
</dbReference>
<keyword evidence="11" id="KW-1185">Reference proteome</keyword>
<dbReference type="AlphaFoldDB" id="A0A550CYF8"/>
<protein>
    <submittedName>
        <fullName evidence="10">Voltage-dependent anion channel-domain-containing protein</fullName>
    </submittedName>
</protein>
<evidence type="ECO:0000313" key="11">
    <source>
        <dbReference type="Proteomes" id="UP000320762"/>
    </source>
</evidence>
<evidence type="ECO:0000256" key="9">
    <source>
        <dbReference type="SAM" id="Phobius"/>
    </source>
</evidence>
<feature type="transmembrane region" description="Helical" evidence="9">
    <location>
        <begin position="278"/>
        <end position="305"/>
    </location>
</feature>
<dbReference type="GO" id="GO:0000319">
    <property type="term" value="F:sulfite transmembrane transporter activity"/>
    <property type="evidence" value="ECO:0007669"/>
    <property type="project" value="TreeGrafter"/>
</dbReference>
<keyword evidence="5 9" id="KW-0812">Transmembrane</keyword>
<evidence type="ECO:0000256" key="6">
    <source>
        <dbReference type="ARBA" id="ARBA00022989"/>
    </source>
</evidence>
<feature type="region of interest" description="Disordered" evidence="8">
    <location>
        <begin position="423"/>
        <end position="486"/>
    </location>
</feature>
<evidence type="ECO:0000256" key="3">
    <source>
        <dbReference type="ARBA" id="ARBA00022448"/>
    </source>
</evidence>
<feature type="transmembrane region" description="Helical" evidence="9">
    <location>
        <begin position="317"/>
        <end position="339"/>
    </location>
</feature>
<gene>
    <name evidence="10" type="ORF">BD626DRAFT_563518</name>
</gene>
<comment type="subcellular location">
    <subcellularLocation>
        <location evidence="1">Cell membrane</location>
        <topology evidence="1">Multi-pass membrane protein</topology>
    </subcellularLocation>
</comment>
<evidence type="ECO:0000256" key="8">
    <source>
        <dbReference type="SAM" id="MobiDB-lite"/>
    </source>
</evidence>
<comment type="similarity">
    <text evidence="2">Belongs to the tellurite-resistance/dicarboxylate transporter (TDT) family.</text>
</comment>
<feature type="transmembrane region" description="Helical" evidence="9">
    <location>
        <begin position="190"/>
        <end position="218"/>
    </location>
</feature>
<evidence type="ECO:0000256" key="5">
    <source>
        <dbReference type="ARBA" id="ARBA00022692"/>
    </source>
</evidence>
<feature type="transmembrane region" description="Helical" evidence="9">
    <location>
        <begin position="230"/>
        <end position="258"/>
    </location>
</feature>
<comment type="caution">
    <text evidence="10">The sequence shown here is derived from an EMBL/GenBank/DDBJ whole genome shotgun (WGS) entry which is preliminary data.</text>
</comment>
<dbReference type="GO" id="GO:0005886">
    <property type="term" value="C:plasma membrane"/>
    <property type="evidence" value="ECO:0007669"/>
    <property type="project" value="UniProtKB-SubCell"/>
</dbReference>
<evidence type="ECO:0000256" key="2">
    <source>
        <dbReference type="ARBA" id="ARBA00008566"/>
    </source>
</evidence>
<reference evidence="10 11" key="1">
    <citation type="journal article" date="2019" name="New Phytol.">
        <title>Comparative genomics reveals unique wood-decay strategies and fruiting body development in the Schizophyllaceae.</title>
        <authorList>
            <person name="Almasi E."/>
            <person name="Sahu N."/>
            <person name="Krizsan K."/>
            <person name="Balint B."/>
            <person name="Kovacs G.M."/>
            <person name="Kiss B."/>
            <person name="Cseklye J."/>
            <person name="Drula E."/>
            <person name="Henrissat B."/>
            <person name="Nagy I."/>
            <person name="Chovatia M."/>
            <person name="Adam C."/>
            <person name="LaButti K."/>
            <person name="Lipzen A."/>
            <person name="Riley R."/>
            <person name="Grigoriev I.V."/>
            <person name="Nagy L.G."/>
        </authorList>
    </citation>
    <scope>NUCLEOTIDE SEQUENCE [LARGE SCALE GENOMIC DNA]</scope>
    <source>
        <strain evidence="10 11">NL-1724</strain>
    </source>
</reference>
<organism evidence="10 11">
    <name type="scientific">Schizophyllum amplum</name>
    <dbReference type="NCBI Taxonomy" id="97359"/>
    <lineage>
        <taxon>Eukaryota</taxon>
        <taxon>Fungi</taxon>
        <taxon>Dikarya</taxon>
        <taxon>Basidiomycota</taxon>
        <taxon>Agaricomycotina</taxon>
        <taxon>Agaricomycetes</taxon>
        <taxon>Agaricomycetidae</taxon>
        <taxon>Agaricales</taxon>
        <taxon>Schizophyllaceae</taxon>
        <taxon>Schizophyllum</taxon>
    </lineage>
</organism>
<feature type="compositionally biased region" description="Basic and acidic residues" evidence="8">
    <location>
        <begin position="609"/>
        <end position="628"/>
    </location>
</feature>
<dbReference type="InterPro" id="IPR051629">
    <property type="entry name" value="Sulfite_efflux_TDT"/>
</dbReference>
<feature type="compositionally biased region" description="Low complexity" evidence="8">
    <location>
        <begin position="540"/>
        <end position="551"/>
    </location>
</feature>
<dbReference type="Gene3D" id="1.50.10.150">
    <property type="entry name" value="Voltage-dependent anion channel"/>
    <property type="match status" value="1"/>
</dbReference>
<accession>A0A550CYF8</accession>
<keyword evidence="3" id="KW-0813">Transport</keyword>
<dbReference type="InterPro" id="IPR038665">
    <property type="entry name" value="Voltage-dep_anion_channel_sf"/>
</dbReference>
<keyword evidence="4" id="KW-1003">Cell membrane</keyword>
<evidence type="ECO:0000313" key="10">
    <source>
        <dbReference type="EMBL" id="TRM69800.1"/>
    </source>
</evidence>
<feature type="transmembrane region" description="Helical" evidence="9">
    <location>
        <begin position="21"/>
        <end position="40"/>
    </location>
</feature>
<name>A0A550CYF8_9AGAR</name>
<dbReference type="OrthoDB" id="1099at2759"/>
<dbReference type="PANTHER" id="PTHR31686">
    <property type="match status" value="1"/>
</dbReference>
<keyword evidence="6 9" id="KW-1133">Transmembrane helix</keyword>
<dbReference type="EMBL" id="VDMD01000001">
    <property type="protein sequence ID" value="TRM69800.1"/>
    <property type="molecule type" value="Genomic_DNA"/>
</dbReference>
<feature type="transmembrane region" description="Helical" evidence="9">
    <location>
        <begin position="90"/>
        <end position="111"/>
    </location>
</feature>
<dbReference type="CDD" id="cd09318">
    <property type="entry name" value="TDT_SSU1"/>
    <property type="match status" value="1"/>
</dbReference>
<dbReference type="Pfam" id="PF03595">
    <property type="entry name" value="SLAC1"/>
    <property type="match status" value="1"/>
</dbReference>
<dbReference type="PANTHER" id="PTHR31686:SF3">
    <property type="entry name" value="ACID TRANSPORT PROTEIN, PUTATIVE (AFU_ORTHOLOGUE AFUA_4G09410)-RELATED"/>
    <property type="match status" value="1"/>
</dbReference>
<evidence type="ECO:0000256" key="1">
    <source>
        <dbReference type="ARBA" id="ARBA00004651"/>
    </source>
</evidence>
<feature type="transmembrane region" description="Helical" evidence="9">
    <location>
        <begin position="160"/>
        <end position="184"/>
    </location>
</feature>
<sequence>MSTPARKSFGDVIRNFSPAWFAVNMGTGAISILFHAWPYGNGGSALNFFTLIFFGLNIVLFLTFCAISIIRYFYYPALWKIMVYHPVQSLFLGTFPMGAATILNIAVLTVNEYYGVGGKGLLYFLWACWWADVFTSIACCFLMIHVMTIQHSHSLDKMTAVWLLPVVTVIVASASGGVIAPSLYKYSASHALVTITLSAVLVTIGITLALMMLTIYLLRLIVHGLPPTATIISVFLPLGPTGQAGFSILLIGQCFRQFLPVYDGESDLLRVMPTGESIEVMCTSICFVLWSMCTMWVIFAFLSIQNVIRKTPIPFKVPFWGLIFPNGVYANTTISLGVALDSGFFKVWGCTYAALTLCMWLYVAWRSIGLVHTREIFEAPCLEAIDVEKLRRRGVRIPYGRRMDEQGLPASLGEAAAYPDEKVPESYRSPYGSGCSQGSLPHHSEIRLPPIDLPFPGAAAGDEKKSGSRDARIEETPASRRSSRVADIVSVRRTDLAHESAVWGGDAMHSPKSAAPQPLPMSPRMRDDRAQVSSEGTRVPSSAHEAHPAPALHYGSPRVPPSPHSPTHSRTRSLHAHPTSPYEPQMPQPYELQMPLQPSPPHSTPRSPGRTEVRQNWRDRYRDNNPYN</sequence>
<evidence type="ECO:0000256" key="7">
    <source>
        <dbReference type="ARBA" id="ARBA00023136"/>
    </source>
</evidence>
<feature type="compositionally biased region" description="Basic and acidic residues" evidence="8">
    <location>
        <begin position="461"/>
        <end position="478"/>
    </location>
</feature>
<dbReference type="InterPro" id="IPR004695">
    <property type="entry name" value="SLAC1/Mae1/Ssu1/TehA"/>
</dbReference>